<dbReference type="Proteomes" id="UP000814033">
    <property type="component" value="Unassembled WGS sequence"/>
</dbReference>
<reference evidence="1" key="2">
    <citation type="journal article" date="2022" name="New Phytol.">
        <title>Evolutionary transition to the ectomycorrhizal habit in the genomes of a hyperdiverse lineage of mushroom-forming fungi.</title>
        <authorList>
            <person name="Looney B."/>
            <person name="Miyauchi S."/>
            <person name="Morin E."/>
            <person name="Drula E."/>
            <person name="Courty P.E."/>
            <person name="Kohler A."/>
            <person name="Kuo A."/>
            <person name="LaButti K."/>
            <person name="Pangilinan J."/>
            <person name="Lipzen A."/>
            <person name="Riley R."/>
            <person name="Andreopoulos W."/>
            <person name="He G."/>
            <person name="Johnson J."/>
            <person name="Nolan M."/>
            <person name="Tritt A."/>
            <person name="Barry K.W."/>
            <person name="Grigoriev I.V."/>
            <person name="Nagy L.G."/>
            <person name="Hibbett D."/>
            <person name="Henrissat B."/>
            <person name="Matheny P.B."/>
            <person name="Labbe J."/>
            <person name="Martin F.M."/>
        </authorList>
    </citation>
    <scope>NUCLEOTIDE SEQUENCE</scope>
    <source>
        <strain evidence="1">FP105234-sp</strain>
    </source>
</reference>
<accession>A0ACB8RA93</accession>
<proteinExistence type="predicted"/>
<keyword evidence="2" id="KW-1185">Reference proteome</keyword>
<evidence type="ECO:0000313" key="1">
    <source>
        <dbReference type="EMBL" id="KAI0040536.1"/>
    </source>
</evidence>
<name>A0ACB8RA93_9AGAM</name>
<gene>
    <name evidence="1" type="ORF">FA95DRAFT_1611724</name>
</gene>
<organism evidence="1 2">
    <name type="scientific">Auriscalpium vulgare</name>
    <dbReference type="NCBI Taxonomy" id="40419"/>
    <lineage>
        <taxon>Eukaryota</taxon>
        <taxon>Fungi</taxon>
        <taxon>Dikarya</taxon>
        <taxon>Basidiomycota</taxon>
        <taxon>Agaricomycotina</taxon>
        <taxon>Agaricomycetes</taxon>
        <taxon>Russulales</taxon>
        <taxon>Auriscalpiaceae</taxon>
        <taxon>Auriscalpium</taxon>
    </lineage>
</organism>
<dbReference type="EMBL" id="MU276188">
    <property type="protein sequence ID" value="KAI0040536.1"/>
    <property type="molecule type" value="Genomic_DNA"/>
</dbReference>
<comment type="caution">
    <text evidence="1">The sequence shown here is derived from an EMBL/GenBank/DDBJ whole genome shotgun (WGS) entry which is preliminary data.</text>
</comment>
<protein>
    <submittedName>
        <fullName evidence="1">Uncharacterized protein</fullName>
    </submittedName>
</protein>
<sequence>MPAVAVTGIAFYVTLPPSTRYLAQFVVAADGVVSFVIPGSPVEQPDENGVTHIVAQPPLRSMKTALSLVNAEDMDRIIAYVPRPAGTSAAPVTAGTVKLNVAITTDEKGEGSA</sequence>
<evidence type="ECO:0000313" key="2">
    <source>
        <dbReference type="Proteomes" id="UP000814033"/>
    </source>
</evidence>
<reference evidence="1" key="1">
    <citation type="submission" date="2021-02" db="EMBL/GenBank/DDBJ databases">
        <authorList>
            <consortium name="DOE Joint Genome Institute"/>
            <person name="Ahrendt S."/>
            <person name="Looney B.P."/>
            <person name="Miyauchi S."/>
            <person name="Morin E."/>
            <person name="Drula E."/>
            <person name="Courty P.E."/>
            <person name="Chicoki N."/>
            <person name="Fauchery L."/>
            <person name="Kohler A."/>
            <person name="Kuo A."/>
            <person name="Labutti K."/>
            <person name="Pangilinan J."/>
            <person name="Lipzen A."/>
            <person name="Riley R."/>
            <person name="Andreopoulos W."/>
            <person name="He G."/>
            <person name="Johnson J."/>
            <person name="Barry K.W."/>
            <person name="Grigoriev I.V."/>
            <person name="Nagy L."/>
            <person name="Hibbett D."/>
            <person name="Henrissat B."/>
            <person name="Matheny P.B."/>
            <person name="Labbe J."/>
            <person name="Martin F."/>
        </authorList>
    </citation>
    <scope>NUCLEOTIDE SEQUENCE</scope>
    <source>
        <strain evidence="1">FP105234-sp</strain>
    </source>
</reference>